<gene>
    <name evidence="20" type="primary">nad2</name>
</gene>
<keyword evidence="16 18" id="KW-0472">Membrane</keyword>
<dbReference type="GO" id="GO:0005743">
    <property type="term" value="C:mitochondrial inner membrane"/>
    <property type="evidence" value="ECO:0007669"/>
    <property type="project" value="UniProtKB-SubCell"/>
</dbReference>
<evidence type="ECO:0000256" key="14">
    <source>
        <dbReference type="ARBA" id="ARBA00023075"/>
    </source>
</evidence>
<protein>
    <recommendedName>
        <fullName evidence="5 18">NADH-ubiquinone oxidoreductase chain 2</fullName>
        <ecNumber evidence="4 18">7.1.1.2</ecNumber>
    </recommendedName>
</protein>
<dbReference type="PRINTS" id="PR01436">
    <property type="entry name" value="NADHDHGNASE2"/>
</dbReference>
<comment type="function">
    <text evidence="18">Core subunit of the mitochondrial membrane respiratory chain NADH dehydrogenase (Complex I) which catalyzes electron transfer from NADH through the respiratory chain, using ubiquinone as an electron acceptor. Essential for the catalytic activity and assembly of complex I.</text>
</comment>
<dbReference type="PANTHER" id="PTHR46552:SF1">
    <property type="entry name" value="NADH-UBIQUINONE OXIDOREDUCTASE CHAIN 2"/>
    <property type="match status" value="1"/>
</dbReference>
<keyword evidence="8 18" id="KW-0812">Transmembrane</keyword>
<dbReference type="Pfam" id="PF00361">
    <property type="entry name" value="Proton_antipo_M"/>
    <property type="match status" value="1"/>
</dbReference>
<dbReference type="InterPro" id="IPR050175">
    <property type="entry name" value="Complex_I_Subunit_2"/>
</dbReference>
<evidence type="ECO:0000256" key="2">
    <source>
        <dbReference type="ARBA" id="ARBA00004448"/>
    </source>
</evidence>
<feature type="transmembrane region" description="Helical" evidence="18">
    <location>
        <begin position="233"/>
        <end position="255"/>
    </location>
</feature>
<name>A0A1X9HE44_9SCAR</name>
<evidence type="ECO:0000256" key="5">
    <source>
        <dbReference type="ARBA" id="ARBA00021008"/>
    </source>
</evidence>
<evidence type="ECO:0000256" key="15">
    <source>
        <dbReference type="ARBA" id="ARBA00023128"/>
    </source>
</evidence>
<evidence type="ECO:0000256" key="11">
    <source>
        <dbReference type="ARBA" id="ARBA00022982"/>
    </source>
</evidence>
<evidence type="ECO:0000313" key="20">
    <source>
        <dbReference type="EMBL" id="AND96289.1"/>
    </source>
</evidence>
<evidence type="ECO:0000256" key="16">
    <source>
        <dbReference type="ARBA" id="ARBA00023136"/>
    </source>
</evidence>
<keyword evidence="6" id="KW-0813">Transport</keyword>
<keyword evidence="10 18" id="KW-1278">Translocase</keyword>
<dbReference type="EMBL" id="KU739464">
    <property type="protein sequence ID" value="AND96289.1"/>
    <property type="molecule type" value="Genomic_DNA"/>
</dbReference>
<evidence type="ECO:0000256" key="6">
    <source>
        <dbReference type="ARBA" id="ARBA00022448"/>
    </source>
</evidence>
<reference evidence="20" key="1">
    <citation type="submission" date="2016-02" db="EMBL/GenBank/DDBJ databases">
        <title>Phylogeny of the Onthophagini (Coleoptera:Scarabaeidae).</title>
        <authorList>
            <person name="Thijmen B."/>
            <person name="Alfried V.P."/>
        </authorList>
    </citation>
    <scope>NUCLEOTIDE SEQUENCE</scope>
</reference>
<organism evidence="20">
    <name type="scientific">Onthophagus baolocensis</name>
    <dbReference type="NCBI Taxonomy" id="1848770"/>
    <lineage>
        <taxon>Eukaryota</taxon>
        <taxon>Metazoa</taxon>
        <taxon>Ecdysozoa</taxon>
        <taxon>Arthropoda</taxon>
        <taxon>Hexapoda</taxon>
        <taxon>Insecta</taxon>
        <taxon>Pterygota</taxon>
        <taxon>Neoptera</taxon>
        <taxon>Endopterygota</taxon>
        <taxon>Coleoptera</taxon>
        <taxon>Polyphaga</taxon>
        <taxon>Scarabaeiformia</taxon>
        <taxon>Scarabaeidae</taxon>
        <taxon>Scarabaeinae</taxon>
        <taxon>Onthophagini</taxon>
        <taxon>Onthophagus</taxon>
    </lineage>
</organism>
<evidence type="ECO:0000256" key="3">
    <source>
        <dbReference type="ARBA" id="ARBA00007012"/>
    </source>
</evidence>
<evidence type="ECO:0000259" key="19">
    <source>
        <dbReference type="Pfam" id="PF00361"/>
    </source>
</evidence>
<evidence type="ECO:0000256" key="10">
    <source>
        <dbReference type="ARBA" id="ARBA00022967"/>
    </source>
</evidence>
<evidence type="ECO:0000256" key="8">
    <source>
        <dbReference type="ARBA" id="ARBA00022692"/>
    </source>
</evidence>
<comment type="similarity">
    <text evidence="3 18">Belongs to the complex I subunit 2 family.</text>
</comment>
<keyword evidence="9 18" id="KW-0999">Mitochondrion inner membrane</keyword>
<evidence type="ECO:0000256" key="17">
    <source>
        <dbReference type="ARBA" id="ARBA00049551"/>
    </source>
</evidence>
<dbReference type="AlphaFoldDB" id="A0A1X9HE44"/>
<evidence type="ECO:0000256" key="7">
    <source>
        <dbReference type="ARBA" id="ARBA00022660"/>
    </source>
</evidence>
<dbReference type="PANTHER" id="PTHR46552">
    <property type="entry name" value="NADH-UBIQUINONE OXIDOREDUCTASE CHAIN 2"/>
    <property type="match status" value="1"/>
</dbReference>
<dbReference type="EC" id="7.1.1.2" evidence="4 18"/>
<keyword evidence="15 18" id="KW-0496">Mitochondrion</keyword>
<feature type="transmembrane region" description="Helical" evidence="18">
    <location>
        <begin position="185"/>
        <end position="213"/>
    </location>
</feature>
<feature type="domain" description="NADH:quinone oxidoreductase/Mrp antiporter transmembrane" evidence="19">
    <location>
        <begin position="22"/>
        <end position="283"/>
    </location>
</feature>
<proteinExistence type="inferred from homology"/>
<accession>A0A1X9HE44</accession>
<evidence type="ECO:0000256" key="1">
    <source>
        <dbReference type="ARBA" id="ARBA00003257"/>
    </source>
</evidence>
<dbReference type="GO" id="GO:0008137">
    <property type="term" value="F:NADH dehydrogenase (ubiquinone) activity"/>
    <property type="evidence" value="ECO:0007669"/>
    <property type="project" value="UniProtKB-EC"/>
</dbReference>
<evidence type="ECO:0000256" key="13">
    <source>
        <dbReference type="ARBA" id="ARBA00023027"/>
    </source>
</evidence>
<keyword evidence="7 18" id="KW-0679">Respiratory chain</keyword>
<evidence type="ECO:0000256" key="9">
    <source>
        <dbReference type="ARBA" id="ARBA00022792"/>
    </source>
</evidence>
<dbReference type="InterPro" id="IPR003917">
    <property type="entry name" value="NADH_UbQ_OxRdtase_chain2"/>
</dbReference>
<keyword evidence="11 18" id="KW-0249">Electron transport</keyword>
<keyword evidence="12 18" id="KW-1133">Transmembrane helix</keyword>
<keyword evidence="14 18" id="KW-0830">Ubiquinone</keyword>
<dbReference type="InterPro" id="IPR001750">
    <property type="entry name" value="ND/Mrp_TM"/>
</dbReference>
<comment type="catalytic activity">
    <reaction evidence="17 18">
        <text>a ubiquinone + NADH + 5 H(+)(in) = a ubiquinol + NAD(+) + 4 H(+)(out)</text>
        <dbReference type="Rhea" id="RHEA:29091"/>
        <dbReference type="Rhea" id="RHEA-COMP:9565"/>
        <dbReference type="Rhea" id="RHEA-COMP:9566"/>
        <dbReference type="ChEBI" id="CHEBI:15378"/>
        <dbReference type="ChEBI" id="CHEBI:16389"/>
        <dbReference type="ChEBI" id="CHEBI:17976"/>
        <dbReference type="ChEBI" id="CHEBI:57540"/>
        <dbReference type="ChEBI" id="CHEBI:57945"/>
        <dbReference type="EC" id="7.1.1.2"/>
    </reaction>
</comment>
<feature type="transmembrane region" description="Helical" evidence="18">
    <location>
        <begin position="145"/>
        <end position="164"/>
    </location>
</feature>
<feature type="transmembrane region" description="Helical" evidence="18">
    <location>
        <begin position="58"/>
        <end position="82"/>
    </location>
</feature>
<evidence type="ECO:0000256" key="12">
    <source>
        <dbReference type="ARBA" id="ARBA00022989"/>
    </source>
</evidence>
<geneLocation type="mitochondrion" evidence="20"/>
<dbReference type="GO" id="GO:0006120">
    <property type="term" value="P:mitochondrial electron transport, NADH to ubiquinone"/>
    <property type="evidence" value="ECO:0007669"/>
    <property type="project" value="InterPro"/>
</dbReference>
<feature type="transmembrane region" description="Helical" evidence="18">
    <location>
        <begin position="88"/>
        <end position="110"/>
    </location>
</feature>
<comment type="subcellular location">
    <subcellularLocation>
        <location evidence="2 18">Mitochondrion inner membrane</location>
        <topology evidence="2 18">Multi-pass membrane protein</topology>
    </subcellularLocation>
</comment>
<evidence type="ECO:0000256" key="18">
    <source>
        <dbReference type="RuleBase" id="RU003403"/>
    </source>
</evidence>
<keyword evidence="13 18" id="KW-0520">NAD</keyword>
<comment type="function">
    <text evidence="1">Core subunit of the mitochondrial membrane respiratory chain NADH dehydrogenase (Complex I) that is believed to belong to the minimal assembly required for catalysis. Complex I functions in the transfer of electrons from NADH to the respiratory chain. The immediate electron acceptor for the enzyme is believed to be ubiquinone.</text>
</comment>
<feature type="transmembrane region" description="Helical" evidence="18">
    <location>
        <begin position="321"/>
        <end position="341"/>
    </location>
</feature>
<feature type="transmembrane region" description="Helical" evidence="18">
    <location>
        <begin position="267"/>
        <end position="288"/>
    </location>
</feature>
<sequence length="342" mass="39824">MKFNQLIFSLTLIIGTLIAISSNSWMGMWLGLEINLLSIIPLMSNTNNSMAAEAAMKYFITQALASLIFLLSLILMSINSYYYLNDNFISMIFYSSLCMKMSAAPFHFWFPEIMEGLSWSNSLIMLTWQKIAPLILISYSKFSSFKFMIMIIIISTIISGIMGMNQTNMRKILAFSSINHISWMLSSMLFFETIWIFYFMTYSIISFNIIMILKKLNVSHLNQLFTSISNFPLIKFFFMLNFMSLGGLPPFIGFLPKWLTIQMMIKMNMFFTSLIIILMTLITLFFYMRIITLGMIMTTEMKSQQPTTNYSSTYLKKFNNIYLINFIIMLSLIFITILFNFN</sequence>
<evidence type="ECO:0000256" key="4">
    <source>
        <dbReference type="ARBA" id="ARBA00012944"/>
    </source>
</evidence>